<dbReference type="Pfam" id="PF09588">
    <property type="entry name" value="YqaJ"/>
    <property type="match status" value="1"/>
</dbReference>
<dbReference type="InterPro" id="IPR011604">
    <property type="entry name" value="PDDEXK-like_dom_sf"/>
</dbReference>
<dbReference type="Gene3D" id="3.90.320.10">
    <property type="match status" value="1"/>
</dbReference>
<organism evidence="3">
    <name type="scientific">Amphimedon queenslandica</name>
    <name type="common">Sponge</name>
    <dbReference type="NCBI Taxonomy" id="400682"/>
    <lineage>
        <taxon>Eukaryota</taxon>
        <taxon>Metazoa</taxon>
        <taxon>Porifera</taxon>
        <taxon>Demospongiae</taxon>
        <taxon>Heteroscleromorpha</taxon>
        <taxon>Haplosclerida</taxon>
        <taxon>Niphatidae</taxon>
        <taxon>Amphimedon</taxon>
    </lineage>
</organism>
<dbReference type="EnsemblMetazoa" id="Aqu2.1.18322_001">
    <property type="protein sequence ID" value="Aqu2.1.18322_001"/>
    <property type="gene ID" value="Aqu2.1.18322"/>
</dbReference>
<dbReference type="InterPro" id="IPR011335">
    <property type="entry name" value="Restrct_endonuc-II-like"/>
</dbReference>
<dbReference type="InterPro" id="IPR019080">
    <property type="entry name" value="YqaJ_viral_recombinase"/>
</dbReference>
<feature type="compositionally biased region" description="Polar residues" evidence="1">
    <location>
        <begin position="36"/>
        <end position="48"/>
    </location>
</feature>
<evidence type="ECO:0000313" key="3">
    <source>
        <dbReference type="EnsemblMetazoa" id="Aqu2.1.18322_001"/>
    </source>
</evidence>
<evidence type="ECO:0000256" key="1">
    <source>
        <dbReference type="SAM" id="MobiDB-lite"/>
    </source>
</evidence>
<dbReference type="InParanoid" id="A0A1X7TTG2"/>
<proteinExistence type="predicted"/>
<feature type="region of interest" description="Disordered" evidence="1">
    <location>
        <begin position="31"/>
        <end position="146"/>
    </location>
</feature>
<evidence type="ECO:0000259" key="2">
    <source>
        <dbReference type="Pfam" id="PF09588"/>
    </source>
</evidence>
<dbReference type="CDD" id="cd22343">
    <property type="entry name" value="PDDEXK_lambda_exonuclease-like"/>
    <property type="match status" value="1"/>
</dbReference>
<dbReference type="PANTHER" id="PTHR47526">
    <property type="entry name" value="ATP-DEPENDENT DNA HELICASE"/>
    <property type="match status" value="1"/>
</dbReference>
<feature type="domain" description="YqaJ viral recombinase" evidence="2">
    <location>
        <begin position="238"/>
        <end position="347"/>
    </location>
</feature>
<dbReference type="AlphaFoldDB" id="A0A1X7TTG2"/>
<sequence>MEDNKKRRKTKDNKNFKKWRLEQCMDSSFEMKDMSSSKMPETQSSCVSSGDDDFISYEDGPVQEKSHNQESLMVPNKLIVEQSSSTTHSSSTPSISPDITSLPSSSSLTPPHHNVSATLSQSDHFSTGLASLPSPKQPSKTINPPTDAEIQKLYSSLAKCKSKPAILSLTRDYSSSYIPISLSPDLPSPLSALYNSEYLSSHYIELLSLAEDLEISITEGQCLAVEKSTKTQFQSRIWYNMRAGRITASRLRAVCTADEAMPPLSLIMSICYPDVARFNSHATEWGCKHEDEARQRYSLQLNSTHDGLTITKSGLFINHASPFLGASPDALVDCLCCGSGICEIKVCDQLVTYY</sequence>
<reference evidence="3" key="1">
    <citation type="submission" date="2017-05" db="UniProtKB">
        <authorList>
            <consortium name="EnsemblMetazoa"/>
        </authorList>
    </citation>
    <scope>IDENTIFICATION</scope>
</reference>
<protein>
    <recommendedName>
        <fullName evidence="2">YqaJ viral recombinase domain-containing protein</fullName>
    </recommendedName>
</protein>
<dbReference type="PANTHER" id="PTHR47526:SF4">
    <property type="entry name" value="SWIM-TYPE DOMAIN-CONTAINING PROTEIN"/>
    <property type="match status" value="1"/>
</dbReference>
<feature type="compositionally biased region" description="Polar residues" evidence="1">
    <location>
        <begin position="115"/>
        <end position="129"/>
    </location>
</feature>
<accession>A0A1X7TTG2</accession>
<name>A0A1X7TTG2_AMPQE</name>
<feature type="compositionally biased region" description="Low complexity" evidence="1">
    <location>
        <begin position="83"/>
        <end position="112"/>
    </location>
</feature>
<dbReference type="GO" id="GO:0006281">
    <property type="term" value="P:DNA repair"/>
    <property type="evidence" value="ECO:0007669"/>
    <property type="project" value="UniProtKB-ARBA"/>
</dbReference>
<dbReference type="STRING" id="400682.A0A1X7TTG2"/>
<dbReference type="SUPFAM" id="SSF52980">
    <property type="entry name" value="Restriction endonuclease-like"/>
    <property type="match status" value="1"/>
</dbReference>
<dbReference type="OrthoDB" id="7753208at2759"/>